<organism evidence="1 2">
    <name type="scientific">Sphingobacterium thalpophilum</name>
    <dbReference type="NCBI Taxonomy" id="259"/>
    <lineage>
        <taxon>Bacteria</taxon>
        <taxon>Pseudomonadati</taxon>
        <taxon>Bacteroidota</taxon>
        <taxon>Sphingobacteriia</taxon>
        <taxon>Sphingobacteriales</taxon>
        <taxon>Sphingobacteriaceae</taxon>
        <taxon>Sphingobacterium</taxon>
    </lineage>
</organism>
<dbReference type="EMBL" id="CP151087">
    <property type="protein sequence ID" value="WZN55259.1"/>
    <property type="molecule type" value="Genomic_DNA"/>
</dbReference>
<evidence type="ECO:0000313" key="2">
    <source>
        <dbReference type="Proteomes" id="UP001485301"/>
    </source>
</evidence>
<protein>
    <submittedName>
        <fullName evidence="1">Uncharacterized protein</fullName>
    </submittedName>
</protein>
<gene>
    <name evidence="1" type="ORF">AACH28_21960</name>
</gene>
<proteinExistence type="predicted"/>
<evidence type="ECO:0000313" key="1">
    <source>
        <dbReference type="EMBL" id="WZN55259.1"/>
    </source>
</evidence>
<sequence length="71" mass="8217">MINSLEKIYSFEARDIPGEISKVTSESLGIDQIFFTPPKEAIQNDLEGDWKRSVITIDKRNNILKLYPYQV</sequence>
<accession>A0ACD5C0F0</accession>
<dbReference type="Proteomes" id="UP001485301">
    <property type="component" value="Chromosome"/>
</dbReference>
<name>A0ACD5C0F0_9SPHI</name>
<reference evidence="1" key="1">
    <citation type="submission" date="2024-04" db="EMBL/GenBank/DDBJ databases">
        <title>Complete genome sequence of Sphingobacterium thalpophiium BAA-1094.</title>
        <authorList>
            <person name="Adaikpoh B.I."/>
        </authorList>
    </citation>
    <scope>NUCLEOTIDE SEQUENCE</scope>
    <source>
        <strain evidence="1">BAA-1094</strain>
    </source>
</reference>
<keyword evidence="2" id="KW-1185">Reference proteome</keyword>